<feature type="domain" description="Protein kinase" evidence="12">
    <location>
        <begin position="27"/>
        <end position="174"/>
    </location>
</feature>
<evidence type="ECO:0000256" key="3">
    <source>
        <dbReference type="ARBA" id="ARBA00022741"/>
    </source>
</evidence>
<evidence type="ECO:0000256" key="6">
    <source>
        <dbReference type="ARBA" id="ARBA00047899"/>
    </source>
</evidence>
<sequence>MESEDLETKIINHPAYNSPYKWSPRDFELGSNLGQGKFGHVNIAREKKTGYIVAIKTLFKSQLVKSKCEQQVTREIEIQSRLRRIYLVLEFAAGGELYKHLTNSPKGIFPEAKAAKDIKPENILVAYSGDLKLADFGLSVHAPSERPLVYRGATLRVPGGEASVRERRPRQDVL</sequence>
<dbReference type="Gene3D" id="3.30.200.20">
    <property type="entry name" value="Phosphorylase Kinase, domain 1"/>
    <property type="match status" value="1"/>
</dbReference>
<dbReference type="PANTHER" id="PTHR24350">
    <property type="entry name" value="SERINE/THREONINE-PROTEIN KINASE IAL-RELATED"/>
    <property type="match status" value="1"/>
</dbReference>
<gene>
    <name evidence="13" type="ORF">OBRU01_16862</name>
</gene>
<dbReference type="InterPro" id="IPR030616">
    <property type="entry name" value="Aur-like"/>
</dbReference>
<comment type="catalytic activity">
    <reaction evidence="7">
        <text>L-seryl-[protein] + ATP = O-phospho-L-seryl-[protein] + ADP + H(+)</text>
        <dbReference type="Rhea" id="RHEA:17989"/>
        <dbReference type="Rhea" id="RHEA-COMP:9863"/>
        <dbReference type="Rhea" id="RHEA-COMP:11604"/>
        <dbReference type="ChEBI" id="CHEBI:15378"/>
        <dbReference type="ChEBI" id="CHEBI:29999"/>
        <dbReference type="ChEBI" id="CHEBI:30616"/>
        <dbReference type="ChEBI" id="CHEBI:83421"/>
        <dbReference type="ChEBI" id="CHEBI:456216"/>
        <dbReference type="EC" id="2.7.11.1"/>
    </reaction>
</comment>
<evidence type="ECO:0000256" key="10">
    <source>
        <dbReference type="PIRSR" id="PIRSR630616-3"/>
    </source>
</evidence>
<keyword evidence="3 9" id="KW-0547">Nucleotide-binding</keyword>
<evidence type="ECO:0000256" key="7">
    <source>
        <dbReference type="ARBA" id="ARBA00048679"/>
    </source>
</evidence>
<dbReference type="PROSITE" id="PS50011">
    <property type="entry name" value="PROTEIN_KINASE_DOM"/>
    <property type="match status" value="1"/>
</dbReference>
<reference evidence="13 14" key="1">
    <citation type="journal article" date="2015" name="Genome Biol. Evol.">
        <title>The genome of winter moth (Operophtera brumata) provides a genomic perspective on sexual dimorphism and phenology.</title>
        <authorList>
            <person name="Derks M.F."/>
            <person name="Smit S."/>
            <person name="Salis L."/>
            <person name="Schijlen E."/>
            <person name="Bossers A."/>
            <person name="Mateman C."/>
            <person name="Pijl A.S."/>
            <person name="de Ridder D."/>
            <person name="Groenen M.A."/>
            <person name="Visser M.E."/>
            <person name="Megens H.J."/>
        </authorList>
    </citation>
    <scope>NUCLEOTIDE SEQUENCE [LARGE SCALE GENOMIC DNA]</scope>
    <source>
        <strain evidence="13">WM2013NL</strain>
        <tissue evidence="13">Head and thorax</tissue>
    </source>
</reference>
<evidence type="ECO:0000313" key="14">
    <source>
        <dbReference type="Proteomes" id="UP000037510"/>
    </source>
</evidence>
<evidence type="ECO:0000256" key="2">
    <source>
        <dbReference type="ARBA" id="ARBA00022679"/>
    </source>
</evidence>
<keyword evidence="14" id="KW-1185">Reference proteome</keyword>
<dbReference type="SMART" id="SM00220">
    <property type="entry name" value="S_TKc"/>
    <property type="match status" value="1"/>
</dbReference>
<dbReference type="Gene3D" id="1.10.510.10">
    <property type="entry name" value="Transferase(Phosphotransferase) domain 1"/>
    <property type="match status" value="1"/>
</dbReference>
<feature type="binding site" evidence="9">
    <location>
        <position position="135"/>
    </location>
    <ligand>
        <name>ATP</name>
        <dbReference type="ChEBI" id="CHEBI:30616"/>
    </ligand>
</feature>
<keyword evidence="5 9" id="KW-0067">ATP-binding</keyword>
<feature type="cross-link" description="Glycyl lysine isopeptide (Lys-Gly) (interchain with G-Cter in SUMO2)" evidence="10">
    <location>
        <position position="119"/>
    </location>
</feature>
<name>A0A0L7L1R6_OPEBR</name>
<keyword evidence="2" id="KW-0808">Transferase</keyword>
<feature type="active site" description="Proton acceptor" evidence="8">
    <location>
        <position position="117"/>
    </location>
</feature>
<feature type="binding site" evidence="9">
    <location>
        <begin position="121"/>
        <end position="122"/>
    </location>
    <ligand>
        <name>ATP</name>
        <dbReference type="ChEBI" id="CHEBI:30616"/>
    </ligand>
</feature>
<evidence type="ECO:0000256" key="1">
    <source>
        <dbReference type="ARBA" id="ARBA00022527"/>
    </source>
</evidence>
<dbReference type="Proteomes" id="UP000037510">
    <property type="component" value="Unassembled WGS sequence"/>
</dbReference>
<comment type="catalytic activity">
    <reaction evidence="6">
        <text>L-threonyl-[protein] + ATP = O-phospho-L-threonyl-[protein] + ADP + H(+)</text>
        <dbReference type="Rhea" id="RHEA:46608"/>
        <dbReference type="Rhea" id="RHEA-COMP:11060"/>
        <dbReference type="Rhea" id="RHEA-COMP:11605"/>
        <dbReference type="ChEBI" id="CHEBI:15378"/>
        <dbReference type="ChEBI" id="CHEBI:30013"/>
        <dbReference type="ChEBI" id="CHEBI:30616"/>
        <dbReference type="ChEBI" id="CHEBI:61977"/>
        <dbReference type="ChEBI" id="CHEBI:456216"/>
        <dbReference type="EC" id="2.7.11.1"/>
    </reaction>
</comment>
<dbReference type="GO" id="GO:0005524">
    <property type="term" value="F:ATP binding"/>
    <property type="evidence" value="ECO:0007669"/>
    <property type="project" value="UniProtKB-UniRule"/>
</dbReference>
<evidence type="ECO:0000256" key="8">
    <source>
        <dbReference type="PIRSR" id="PIRSR630616-1"/>
    </source>
</evidence>
<keyword evidence="4 13" id="KW-0418">Kinase</keyword>
<evidence type="ECO:0000256" key="9">
    <source>
        <dbReference type="PIRSR" id="PIRSR630616-2"/>
    </source>
</evidence>
<dbReference type="SUPFAM" id="SSF56112">
    <property type="entry name" value="Protein kinase-like (PK-like)"/>
    <property type="match status" value="1"/>
</dbReference>
<dbReference type="InterPro" id="IPR017441">
    <property type="entry name" value="Protein_kinase_ATP_BS"/>
</dbReference>
<accession>A0A0L7L1R6</accession>
<feature type="binding site" evidence="9 11">
    <location>
        <position position="56"/>
    </location>
    <ligand>
        <name>ATP</name>
        <dbReference type="ChEBI" id="CHEBI:30616"/>
    </ligand>
</feature>
<dbReference type="EMBL" id="JTDY01003540">
    <property type="protein sequence ID" value="KOB69375.1"/>
    <property type="molecule type" value="Genomic_DNA"/>
</dbReference>
<evidence type="ECO:0000259" key="12">
    <source>
        <dbReference type="PROSITE" id="PS50011"/>
    </source>
</evidence>
<evidence type="ECO:0000256" key="4">
    <source>
        <dbReference type="ARBA" id="ARBA00022777"/>
    </source>
</evidence>
<comment type="caution">
    <text evidence="13">The sequence shown here is derived from an EMBL/GenBank/DDBJ whole genome shotgun (WGS) entry which is preliminary data.</text>
</comment>
<feature type="binding site" evidence="9">
    <location>
        <begin position="90"/>
        <end position="92"/>
    </location>
    <ligand>
        <name>ATP</name>
        <dbReference type="ChEBI" id="CHEBI:30616"/>
    </ligand>
</feature>
<dbReference type="AlphaFoldDB" id="A0A0L7L1R6"/>
<evidence type="ECO:0000256" key="11">
    <source>
        <dbReference type="PROSITE-ProRule" id="PRU10141"/>
    </source>
</evidence>
<dbReference type="GO" id="GO:0004674">
    <property type="term" value="F:protein serine/threonine kinase activity"/>
    <property type="evidence" value="ECO:0007669"/>
    <property type="project" value="UniProtKB-KW"/>
</dbReference>
<dbReference type="FunFam" id="3.30.200.20:FF:000042">
    <property type="entry name" value="Aurora kinase A"/>
    <property type="match status" value="1"/>
</dbReference>
<dbReference type="InterPro" id="IPR000719">
    <property type="entry name" value="Prot_kinase_dom"/>
</dbReference>
<organism evidence="13 14">
    <name type="scientific">Operophtera brumata</name>
    <name type="common">Winter moth</name>
    <name type="synonym">Phalaena brumata</name>
    <dbReference type="NCBI Taxonomy" id="104452"/>
    <lineage>
        <taxon>Eukaryota</taxon>
        <taxon>Metazoa</taxon>
        <taxon>Ecdysozoa</taxon>
        <taxon>Arthropoda</taxon>
        <taxon>Hexapoda</taxon>
        <taxon>Insecta</taxon>
        <taxon>Pterygota</taxon>
        <taxon>Neoptera</taxon>
        <taxon>Endopterygota</taxon>
        <taxon>Lepidoptera</taxon>
        <taxon>Glossata</taxon>
        <taxon>Ditrysia</taxon>
        <taxon>Geometroidea</taxon>
        <taxon>Geometridae</taxon>
        <taxon>Larentiinae</taxon>
        <taxon>Operophtera</taxon>
    </lineage>
</organism>
<evidence type="ECO:0000313" key="13">
    <source>
        <dbReference type="EMBL" id="KOB69375.1"/>
    </source>
</evidence>
<feature type="binding site" evidence="9">
    <location>
        <position position="37"/>
    </location>
    <ligand>
        <name>ATP</name>
        <dbReference type="ChEBI" id="CHEBI:30616"/>
    </ligand>
</feature>
<dbReference type="InterPro" id="IPR011009">
    <property type="entry name" value="Kinase-like_dom_sf"/>
</dbReference>
<proteinExistence type="predicted"/>
<dbReference type="PROSITE" id="PS00107">
    <property type="entry name" value="PROTEIN_KINASE_ATP"/>
    <property type="match status" value="1"/>
</dbReference>
<dbReference type="Pfam" id="PF00069">
    <property type="entry name" value="Pkinase"/>
    <property type="match status" value="1"/>
</dbReference>
<dbReference type="STRING" id="104452.A0A0L7L1R6"/>
<protein>
    <submittedName>
        <fullName evidence="13">Aurora-B kinase</fullName>
    </submittedName>
</protein>
<evidence type="ECO:0000256" key="5">
    <source>
        <dbReference type="ARBA" id="ARBA00022840"/>
    </source>
</evidence>
<keyword evidence="1" id="KW-0723">Serine/threonine-protein kinase</keyword>